<feature type="transmembrane region" description="Helical" evidence="6">
    <location>
        <begin position="140"/>
        <end position="160"/>
    </location>
</feature>
<dbReference type="EMBL" id="LT598653">
    <property type="protein sequence ID" value="SBV32394.1"/>
    <property type="molecule type" value="Genomic_DNA"/>
</dbReference>
<dbReference type="InterPro" id="IPR051311">
    <property type="entry name" value="DedA_domain"/>
</dbReference>
<feature type="transmembrane region" description="Helical" evidence="6">
    <location>
        <begin position="51"/>
        <end position="71"/>
    </location>
</feature>
<keyword evidence="4 6" id="KW-1133">Transmembrane helix</keyword>
<evidence type="ECO:0000256" key="5">
    <source>
        <dbReference type="ARBA" id="ARBA00023136"/>
    </source>
</evidence>
<feature type="domain" description="VTT" evidence="7">
    <location>
        <begin position="30"/>
        <end position="160"/>
    </location>
</feature>
<evidence type="ECO:0000256" key="1">
    <source>
        <dbReference type="ARBA" id="ARBA00004651"/>
    </source>
</evidence>
<feature type="transmembrane region" description="Helical" evidence="6">
    <location>
        <begin position="108"/>
        <end position="128"/>
    </location>
</feature>
<gene>
    <name evidence="8" type="ORF">SPPYR_1274</name>
</gene>
<dbReference type="KEGG" id="sphu:SPPYR_1274"/>
<evidence type="ECO:0000313" key="8">
    <source>
        <dbReference type="EMBL" id="SBV32394.1"/>
    </source>
</evidence>
<proteinExistence type="predicted"/>
<dbReference type="Pfam" id="PF09335">
    <property type="entry name" value="VTT_dom"/>
    <property type="match status" value="1"/>
</dbReference>
<comment type="subcellular location">
    <subcellularLocation>
        <location evidence="1">Cell membrane</location>
        <topology evidence="1">Multi-pass membrane protein</topology>
    </subcellularLocation>
</comment>
<evidence type="ECO:0000259" key="7">
    <source>
        <dbReference type="Pfam" id="PF09335"/>
    </source>
</evidence>
<name>A0A1Y5PYU2_9SPHN</name>
<keyword evidence="2" id="KW-1003">Cell membrane</keyword>
<evidence type="ECO:0000256" key="2">
    <source>
        <dbReference type="ARBA" id="ARBA00022475"/>
    </source>
</evidence>
<dbReference type="RefSeq" id="WP_295325379.1">
    <property type="nucleotide sequence ID" value="NZ_LT598653.1"/>
</dbReference>
<dbReference type="PANTHER" id="PTHR42709:SF6">
    <property type="entry name" value="UNDECAPRENYL PHOSPHATE TRANSPORTER A"/>
    <property type="match status" value="1"/>
</dbReference>
<evidence type="ECO:0000256" key="3">
    <source>
        <dbReference type="ARBA" id="ARBA00022692"/>
    </source>
</evidence>
<feature type="transmembrane region" description="Helical" evidence="6">
    <location>
        <begin position="80"/>
        <end position="96"/>
    </location>
</feature>
<dbReference type="InterPro" id="IPR032816">
    <property type="entry name" value="VTT_dom"/>
</dbReference>
<reference evidence="8" key="1">
    <citation type="submission" date="2016-03" db="EMBL/GenBank/DDBJ databases">
        <authorList>
            <person name="Ploux O."/>
        </authorList>
    </citation>
    <scope>NUCLEOTIDE SEQUENCE</scope>
    <source>
        <strain evidence="8">UC10</strain>
    </source>
</reference>
<dbReference type="AlphaFoldDB" id="A0A1Y5PYU2"/>
<feature type="transmembrane region" description="Helical" evidence="6">
    <location>
        <begin position="172"/>
        <end position="190"/>
    </location>
</feature>
<accession>A0A1Y5PYU2</accession>
<dbReference type="GO" id="GO:0005886">
    <property type="term" value="C:plasma membrane"/>
    <property type="evidence" value="ECO:0007669"/>
    <property type="project" value="UniProtKB-SubCell"/>
</dbReference>
<keyword evidence="3 6" id="KW-0812">Transmembrane</keyword>
<evidence type="ECO:0000256" key="4">
    <source>
        <dbReference type="ARBA" id="ARBA00022989"/>
    </source>
</evidence>
<keyword evidence="5 6" id="KW-0472">Membrane</keyword>
<sequence length="204" mass="22701">MFDWLLDVIRDYGYFGLFLLMLLENIFPPIPSELIVPLAGFACARGEMDPALVLLASTAGSVAGALPWYYLGRAFGRRRTIWLIKVAGLWLTLSLGEFRRAKRLFDRFGWIAVLFGRLVPAVRTLISVPAGLAPMALGRFLILTIVGSAMWNTILIIAGYVLKDQYAEVEHWVNPVTKAVVLGVIAIYVVRLALKLRQRRAAVA</sequence>
<organism evidence="8">
    <name type="scientific">uncultured Sphingopyxis sp</name>
    <dbReference type="NCBI Taxonomy" id="310581"/>
    <lineage>
        <taxon>Bacteria</taxon>
        <taxon>Pseudomonadati</taxon>
        <taxon>Pseudomonadota</taxon>
        <taxon>Alphaproteobacteria</taxon>
        <taxon>Sphingomonadales</taxon>
        <taxon>Sphingomonadaceae</taxon>
        <taxon>Sphingopyxis</taxon>
        <taxon>environmental samples</taxon>
    </lineage>
</organism>
<dbReference type="PANTHER" id="PTHR42709">
    <property type="entry name" value="ALKALINE PHOSPHATASE LIKE PROTEIN"/>
    <property type="match status" value="1"/>
</dbReference>
<evidence type="ECO:0000256" key="6">
    <source>
        <dbReference type="SAM" id="Phobius"/>
    </source>
</evidence>
<protein>
    <submittedName>
        <fullName evidence="8">Putative Membrane protein</fullName>
    </submittedName>
</protein>
<feature type="transmembrane region" description="Helical" evidence="6">
    <location>
        <begin position="12"/>
        <end position="31"/>
    </location>
</feature>